<dbReference type="STRING" id="1797994.A2227_05485"/>
<dbReference type="AlphaFoldDB" id="A0A1F5SNV2"/>
<reference evidence="3 4" key="1">
    <citation type="journal article" date="2016" name="Nat. Commun.">
        <title>Thousands of microbial genomes shed light on interconnected biogeochemical processes in an aquifer system.</title>
        <authorList>
            <person name="Anantharaman K."/>
            <person name="Brown C.T."/>
            <person name="Hug L.A."/>
            <person name="Sharon I."/>
            <person name="Castelle C.J."/>
            <person name="Probst A.J."/>
            <person name="Thomas B.C."/>
            <person name="Singh A."/>
            <person name="Wilkins M.J."/>
            <person name="Karaoz U."/>
            <person name="Brodie E.L."/>
            <person name="Williams K.H."/>
            <person name="Hubbard S.S."/>
            <person name="Banfield J.F."/>
        </authorList>
    </citation>
    <scope>NUCLEOTIDE SEQUENCE [LARGE SCALE GENOMIC DNA]</scope>
</reference>
<proteinExistence type="predicted"/>
<feature type="transmembrane region" description="Helical" evidence="1">
    <location>
        <begin position="219"/>
        <end position="241"/>
    </location>
</feature>
<feature type="domain" description="EamA" evidence="2">
    <location>
        <begin position="6"/>
        <end position="143"/>
    </location>
</feature>
<feature type="transmembrane region" description="Helical" evidence="1">
    <location>
        <begin position="247"/>
        <end position="268"/>
    </location>
</feature>
<keyword evidence="1" id="KW-0812">Transmembrane</keyword>
<accession>A0A1F5SNV2</accession>
<feature type="domain" description="EamA" evidence="2">
    <location>
        <begin position="158"/>
        <end position="290"/>
    </location>
</feature>
<gene>
    <name evidence="3" type="ORF">A2227_05485</name>
</gene>
<evidence type="ECO:0000256" key="1">
    <source>
        <dbReference type="SAM" id="Phobius"/>
    </source>
</evidence>
<name>A0A1F5SNV2_9BACT</name>
<keyword evidence="1" id="KW-1133">Transmembrane helix</keyword>
<feature type="transmembrane region" description="Helical" evidence="1">
    <location>
        <begin position="183"/>
        <end position="207"/>
    </location>
</feature>
<dbReference type="Pfam" id="PF00892">
    <property type="entry name" value="EamA"/>
    <property type="match status" value="2"/>
</dbReference>
<keyword evidence="1" id="KW-0472">Membrane</keyword>
<evidence type="ECO:0000259" key="2">
    <source>
        <dbReference type="Pfam" id="PF00892"/>
    </source>
</evidence>
<dbReference type="EMBL" id="MFGB01000001">
    <property type="protein sequence ID" value="OGF28216.1"/>
    <property type="molecule type" value="Genomic_DNA"/>
</dbReference>
<dbReference type="Proteomes" id="UP000178367">
    <property type="component" value="Unassembled WGS sequence"/>
</dbReference>
<protein>
    <recommendedName>
        <fullName evidence="2">EamA domain-containing protein</fullName>
    </recommendedName>
</protein>
<dbReference type="GO" id="GO:0016020">
    <property type="term" value="C:membrane"/>
    <property type="evidence" value="ECO:0007669"/>
    <property type="project" value="InterPro"/>
</dbReference>
<feature type="transmembrane region" description="Helical" evidence="1">
    <location>
        <begin position="39"/>
        <end position="58"/>
    </location>
</feature>
<feature type="transmembrane region" description="Helical" evidence="1">
    <location>
        <begin position="70"/>
        <end position="89"/>
    </location>
</feature>
<feature type="transmembrane region" description="Helical" evidence="1">
    <location>
        <begin position="6"/>
        <end position="27"/>
    </location>
</feature>
<evidence type="ECO:0000313" key="4">
    <source>
        <dbReference type="Proteomes" id="UP000178367"/>
    </source>
</evidence>
<dbReference type="Gene3D" id="1.10.3730.20">
    <property type="match status" value="1"/>
</dbReference>
<feature type="transmembrane region" description="Helical" evidence="1">
    <location>
        <begin position="101"/>
        <end position="120"/>
    </location>
</feature>
<dbReference type="InterPro" id="IPR037185">
    <property type="entry name" value="EmrE-like"/>
</dbReference>
<dbReference type="SUPFAM" id="SSF103481">
    <property type="entry name" value="Multidrug resistance efflux transporter EmrE"/>
    <property type="match status" value="2"/>
</dbReference>
<comment type="caution">
    <text evidence="3">The sequence shown here is derived from an EMBL/GenBank/DDBJ whole genome shotgun (WGS) entry which is preliminary data.</text>
</comment>
<evidence type="ECO:0000313" key="3">
    <source>
        <dbReference type="EMBL" id="OGF28216.1"/>
    </source>
</evidence>
<feature type="transmembrane region" description="Helical" evidence="1">
    <location>
        <begin position="156"/>
        <end position="177"/>
    </location>
</feature>
<feature type="transmembrane region" description="Helical" evidence="1">
    <location>
        <begin position="126"/>
        <end position="144"/>
    </location>
</feature>
<sequence length="293" mass="31988">MNNAALGIIYGFVAMVCYGLINVWYRVAAEKMENLRISFYRNVFITLIFLVLLPWLPIKLELKLFFSWKYTAIVLAISLIGFLSILTLLKAMNSGEKLGIISPIANSAVVPTTLISIFWFDESPGEAKLFSIALIFLGVILATMKWEDIKTGKFHLSTGVIFALITCLLWGVAYGVVRIPIGWFGPVLTSMIIEASICVYSAIAIKIKGGGFAWPDQRSLKYVVGISLAAITASLATVLGFEAYDNSIVSAIFFANPIVVIIYSHIVFAEKLNRLQLGAAAMIVAGITGVCVL</sequence>
<dbReference type="InterPro" id="IPR000620">
    <property type="entry name" value="EamA_dom"/>
</dbReference>
<organism evidence="3 4">
    <name type="scientific">Candidatus Falkowbacteria bacterium RIFOXYA2_FULL_47_19</name>
    <dbReference type="NCBI Taxonomy" id="1797994"/>
    <lineage>
        <taxon>Bacteria</taxon>
        <taxon>Candidatus Falkowiibacteriota</taxon>
    </lineage>
</organism>